<evidence type="ECO:0000313" key="2">
    <source>
        <dbReference type="Proteomes" id="UP000054485"/>
    </source>
</evidence>
<dbReference type="HOGENOM" id="CLU_2575444_0_0_1"/>
<dbReference type="EMBL" id="KN835428">
    <property type="protein sequence ID" value="KIK37807.1"/>
    <property type="molecule type" value="Genomic_DNA"/>
</dbReference>
<accession>A0A0D0AU18</accession>
<evidence type="ECO:0000313" key="1">
    <source>
        <dbReference type="EMBL" id="KIK37807.1"/>
    </source>
</evidence>
<dbReference type="AlphaFoldDB" id="A0A0D0AU18"/>
<keyword evidence="2" id="KW-1185">Reference proteome</keyword>
<sequence length="81" mass="8664">MVSENSGMGVSLIREREKDGTLINVVSSLWIRNIQEAKWCTGSSSIGDSGCSGRNGKAHIRRVAPCSKICICGILSSSSMF</sequence>
<proteinExistence type="predicted"/>
<protein>
    <submittedName>
        <fullName evidence="1">Uncharacterized protein</fullName>
    </submittedName>
</protein>
<gene>
    <name evidence="1" type="ORF">CY34DRAFT_809991</name>
</gene>
<reference evidence="1 2" key="1">
    <citation type="submission" date="2014-04" db="EMBL/GenBank/DDBJ databases">
        <authorList>
            <consortium name="DOE Joint Genome Institute"/>
            <person name="Kuo A."/>
            <person name="Ruytinx J."/>
            <person name="Rineau F."/>
            <person name="Colpaert J."/>
            <person name="Kohler A."/>
            <person name="Nagy L.G."/>
            <person name="Floudas D."/>
            <person name="Copeland A."/>
            <person name="Barry K.W."/>
            <person name="Cichocki N."/>
            <person name="Veneault-Fourrey C."/>
            <person name="LaButti K."/>
            <person name="Lindquist E.A."/>
            <person name="Lipzen A."/>
            <person name="Lundell T."/>
            <person name="Morin E."/>
            <person name="Murat C."/>
            <person name="Sun H."/>
            <person name="Tunlid A."/>
            <person name="Henrissat B."/>
            <person name="Grigoriev I.V."/>
            <person name="Hibbett D.S."/>
            <person name="Martin F."/>
            <person name="Nordberg H.P."/>
            <person name="Cantor M.N."/>
            <person name="Hua S.X."/>
        </authorList>
    </citation>
    <scope>NUCLEOTIDE SEQUENCE [LARGE SCALE GENOMIC DNA]</scope>
    <source>
        <strain evidence="1 2">UH-Slu-Lm8-n1</strain>
    </source>
</reference>
<reference evidence="2" key="2">
    <citation type="submission" date="2015-01" db="EMBL/GenBank/DDBJ databases">
        <title>Evolutionary Origins and Diversification of the Mycorrhizal Mutualists.</title>
        <authorList>
            <consortium name="DOE Joint Genome Institute"/>
            <consortium name="Mycorrhizal Genomics Consortium"/>
            <person name="Kohler A."/>
            <person name="Kuo A."/>
            <person name="Nagy L.G."/>
            <person name="Floudas D."/>
            <person name="Copeland A."/>
            <person name="Barry K.W."/>
            <person name="Cichocki N."/>
            <person name="Veneault-Fourrey C."/>
            <person name="LaButti K."/>
            <person name="Lindquist E.A."/>
            <person name="Lipzen A."/>
            <person name="Lundell T."/>
            <person name="Morin E."/>
            <person name="Murat C."/>
            <person name="Riley R."/>
            <person name="Ohm R."/>
            <person name="Sun H."/>
            <person name="Tunlid A."/>
            <person name="Henrissat B."/>
            <person name="Grigoriev I.V."/>
            <person name="Hibbett D.S."/>
            <person name="Martin F."/>
        </authorList>
    </citation>
    <scope>NUCLEOTIDE SEQUENCE [LARGE SCALE GENOMIC DNA]</scope>
    <source>
        <strain evidence="2">UH-Slu-Lm8-n1</strain>
    </source>
</reference>
<name>A0A0D0AU18_9AGAM</name>
<dbReference type="Proteomes" id="UP000054485">
    <property type="component" value="Unassembled WGS sequence"/>
</dbReference>
<organism evidence="1 2">
    <name type="scientific">Suillus luteus UH-Slu-Lm8-n1</name>
    <dbReference type="NCBI Taxonomy" id="930992"/>
    <lineage>
        <taxon>Eukaryota</taxon>
        <taxon>Fungi</taxon>
        <taxon>Dikarya</taxon>
        <taxon>Basidiomycota</taxon>
        <taxon>Agaricomycotina</taxon>
        <taxon>Agaricomycetes</taxon>
        <taxon>Agaricomycetidae</taxon>
        <taxon>Boletales</taxon>
        <taxon>Suillineae</taxon>
        <taxon>Suillaceae</taxon>
        <taxon>Suillus</taxon>
    </lineage>
</organism>
<dbReference type="InParanoid" id="A0A0D0AU18"/>